<name>A0A4Y2SM15_ARAVE</name>
<keyword evidence="2" id="KW-1185">Reference proteome</keyword>
<evidence type="ECO:0000313" key="1">
    <source>
        <dbReference type="EMBL" id="GBN88606.1"/>
    </source>
</evidence>
<sequence>MDCHFDYYSVLHTGLSPHFYPTQSRTYRDCHCISPPTSPAFPGIWDCHRFLPLSPPGYIQDCHCIFTTQSCTRDLPSDISTHSGLRHKGLAAHFTSLQSRKHKDCRISLLNLQGYRTAHLHLLLSPAAYGSAKMYFTSLSSCIMDCHWHFSLQLRPIHKATCISTTLVLQHMDCHRISLSVS</sequence>
<gene>
    <name evidence="1" type="ORF">AVEN_203349_1</name>
</gene>
<accession>A0A4Y2SM15</accession>
<dbReference type="Proteomes" id="UP000499080">
    <property type="component" value="Unassembled WGS sequence"/>
</dbReference>
<proteinExistence type="predicted"/>
<protein>
    <submittedName>
        <fullName evidence="1">Uncharacterized protein</fullName>
    </submittedName>
</protein>
<reference evidence="1 2" key="1">
    <citation type="journal article" date="2019" name="Sci. Rep.">
        <title>Orb-weaving spider Araneus ventricosus genome elucidates the spidroin gene catalogue.</title>
        <authorList>
            <person name="Kono N."/>
            <person name="Nakamura H."/>
            <person name="Ohtoshi R."/>
            <person name="Moran D.A.P."/>
            <person name="Shinohara A."/>
            <person name="Yoshida Y."/>
            <person name="Fujiwara M."/>
            <person name="Mori M."/>
            <person name="Tomita M."/>
            <person name="Arakawa K."/>
        </authorList>
    </citation>
    <scope>NUCLEOTIDE SEQUENCE [LARGE SCALE GENOMIC DNA]</scope>
</reference>
<organism evidence="1 2">
    <name type="scientific">Araneus ventricosus</name>
    <name type="common">Orbweaver spider</name>
    <name type="synonym">Epeira ventricosa</name>
    <dbReference type="NCBI Taxonomy" id="182803"/>
    <lineage>
        <taxon>Eukaryota</taxon>
        <taxon>Metazoa</taxon>
        <taxon>Ecdysozoa</taxon>
        <taxon>Arthropoda</taxon>
        <taxon>Chelicerata</taxon>
        <taxon>Arachnida</taxon>
        <taxon>Araneae</taxon>
        <taxon>Araneomorphae</taxon>
        <taxon>Entelegynae</taxon>
        <taxon>Araneoidea</taxon>
        <taxon>Araneidae</taxon>
        <taxon>Araneus</taxon>
    </lineage>
</organism>
<dbReference type="EMBL" id="BGPR01022369">
    <property type="protein sequence ID" value="GBN88606.1"/>
    <property type="molecule type" value="Genomic_DNA"/>
</dbReference>
<evidence type="ECO:0000313" key="2">
    <source>
        <dbReference type="Proteomes" id="UP000499080"/>
    </source>
</evidence>
<dbReference type="AlphaFoldDB" id="A0A4Y2SM15"/>
<comment type="caution">
    <text evidence="1">The sequence shown here is derived from an EMBL/GenBank/DDBJ whole genome shotgun (WGS) entry which is preliminary data.</text>
</comment>